<dbReference type="Pfam" id="PF01844">
    <property type="entry name" value="HNH"/>
    <property type="match status" value="1"/>
</dbReference>
<dbReference type="InterPro" id="IPR002711">
    <property type="entry name" value="HNH"/>
</dbReference>
<keyword evidence="2" id="KW-0540">Nuclease</keyword>
<dbReference type="GO" id="GO:0004519">
    <property type="term" value="F:endonuclease activity"/>
    <property type="evidence" value="ECO:0007669"/>
    <property type="project" value="UniProtKB-KW"/>
</dbReference>
<dbReference type="Gene3D" id="1.10.30.50">
    <property type="match status" value="1"/>
</dbReference>
<dbReference type="CDD" id="cd00085">
    <property type="entry name" value="HNHc"/>
    <property type="match status" value="1"/>
</dbReference>
<keyword evidence="2" id="KW-0255">Endonuclease</keyword>
<dbReference type="InterPro" id="IPR003615">
    <property type="entry name" value="HNH_nuc"/>
</dbReference>
<keyword evidence="2" id="KW-0378">Hydrolase</keyword>
<proteinExistence type="predicted"/>
<dbReference type="EMBL" id="UZWE01000048">
    <property type="protein sequence ID" value="VDS10004.1"/>
    <property type="molecule type" value="Genomic_DNA"/>
</dbReference>
<dbReference type="SMART" id="SM00507">
    <property type="entry name" value="HNHc"/>
    <property type="match status" value="1"/>
</dbReference>
<sequence length="378" mass="42956">MATVRDIGETRKRSDDMILVGYFLSRCTDFSDGKVSRPPTSLGVDSWNGAYDLFFDVLAEGRSLQQFRHTLKGTRDIFDTLFDNGRKGWSEGQKRGSQLSARDRAVHEHWIRNSDEDLFRKVREFLVEQGRHRNPDWTRDELIIALDYHLNHGNFDPRPQSEEIGELAQRIAKVGAALGLIERGLLLRTPDAIAMKLRNFSSFDPQYTDNGRKGLTNGNRLEVELWEQFSGRPDEVARVANGILELIGDSDAEILAFDEPEFEASEGRIMTRVHVSRERNSTLVKKKKYVALRQHGCLACEVCGFDFLQTYGERGREFIECHHTLPISSLGEHGKTNLKDLALVCSNCHRMIHARRPWWSIDDAKAALIGANGSRAQS</sequence>
<evidence type="ECO:0000313" key="3">
    <source>
        <dbReference type="Proteomes" id="UP000270743"/>
    </source>
</evidence>
<evidence type="ECO:0000313" key="2">
    <source>
        <dbReference type="EMBL" id="VDS10004.1"/>
    </source>
</evidence>
<name>A0A3S4CL31_9RHOB</name>
<dbReference type="GO" id="GO:0003676">
    <property type="term" value="F:nucleic acid binding"/>
    <property type="evidence" value="ECO:0007669"/>
    <property type="project" value="InterPro"/>
</dbReference>
<dbReference type="AlphaFoldDB" id="A0A3S4CL31"/>
<evidence type="ECO:0000259" key="1">
    <source>
        <dbReference type="SMART" id="SM00507"/>
    </source>
</evidence>
<gene>
    <name evidence="2" type="ORF">PARHAE_03214</name>
</gene>
<feature type="domain" description="HNH nuclease" evidence="1">
    <location>
        <begin position="285"/>
        <end position="350"/>
    </location>
</feature>
<protein>
    <submittedName>
        <fullName evidence="2">HNH endonuclease</fullName>
    </submittedName>
</protein>
<dbReference type="GO" id="GO:0008270">
    <property type="term" value="F:zinc ion binding"/>
    <property type="evidence" value="ECO:0007669"/>
    <property type="project" value="InterPro"/>
</dbReference>
<accession>A0A3S4CL31</accession>
<dbReference type="Proteomes" id="UP000270743">
    <property type="component" value="Unassembled WGS sequence"/>
</dbReference>
<organism evidence="2 3">
    <name type="scientific">Paracoccus haematequi</name>
    <dbReference type="NCBI Taxonomy" id="2491866"/>
    <lineage>
        <taxon>Bacteria</taxon>
        <taxon>Pseudomonadati</taxon>
        <taxon>Pseudomonadota</taxon>
        <taxon>Alphaproteobacteria</taxon>
        <taxon>Rhodobacterales</taxon>
        <taxon>Paracoccaceae</taxon>
        <taxon>Paracoccus</taxon>
    </lineage>
</organism>
<reference evidence="2 3" key="1">
    <citation type="submission" date="2018-12" db="EMBL/GenBank/DDBJ databases">
        <authorList>
            <person name="Criscuolo A."/>
        </authorList>
    </citation>
    <scope>NUCLEOTIDE SEQUENCE [LARGE SCALE GENOMIC DNA]</scope>
    <source>
        <strain evidence="2">ACIP1116241</strain>
    </source>
</reference>
<keyword evidence="3" id="KW-1185">Reference proteome</keyword>